<keyword evidence="3" id="KW-1185">Reference proteome</keyword>
<protein>
    <submittedName>
        <fullName evidence="2">Uncharacterized protein</fullName>
    </submittedName>
</protein>
<organism evidence="2 3">
    <name type="scientific">Helianthus annuus</name>
    <name type="common">Common sunflower</name>
    <dbReference type="NCBI Taxonomy" id="4232"/>
    <lineage>
        <taxon>Eukaryota</taxon>
        <taxon>Viridiplantae</taxon>
        <taxon>Streptophyta</taxon>
        <taxon>Embryophyta</taxon>
        <taxon>Tracheophyta</taxon>
        <taxon>Spermatophyta</taxon>
        <taxon>Magnoliopsida</taxon>
        <taxon>eudicotyledons</taxon>
        <taxon>Gunneridae</taxon>
        <taxon>Pentapetalae</taxon>
        <taxon>asterids</taxon>
        <taxon>campanulids</taxon>
        <taxon>Asterales</taxon>
        <taxon>Asteraceae</taxon>
        <taxon>Asteroideae</taxon>
        <taxon>Heliantheae alliance</taxon>
        <taxon>Heliantheae</taxon>
        <taxon>Helianthus</taxon>
    </lineage>
</organism>
<evidence type="ECO:0000313" key="1">
    <source>
        <dbReference type="EMBL" id="KAF5810782.1"/>
    </source>
</evidence>
<evidence type="ECO:0000313" key="2">
    <source>
        <dbReference type="EMBL" id="OTG28900.1"/>
    </source>
</evidence>
<dbReference type="AlphaFoldDB" id="A0A251UZW8"/>
<accession>A0A251UZW8</accession>
<name>A0A251UZW8_HELAN</name>
<reference evidence="2" key="2">
    <citation type="submission" date="2017-02" db="EMBL/GenBank/DDBJ databases">
        <title>Sunflower complete genome.</title>
        <authorList>
            <person name="Langlade N."/>
            <person name="Munos S."/>
        </authorList>
    </citation>
    <scope>NUCLEOTIDE SEQUENCE [LARGE SCALE GENOMIC DNA]</scope>
    <source>
        <tissue evidence="2">Leaves</tissue>
    </source>
</reference>
<dbReference type="InParanoid" id="A0A251UZW8"/>
<gene>
    <name evidence="2" type="ORF">HannXRQ_Chr04g0116381</name>
    <name evidence="1" type="ORF">HanXRQr2_Chr04g0173661</name>
</gene>
<evidence type="ECO:0000313" key="3">
    <source>
        <dbReference type="Proteomes" id="UP000215914"/>
    </source>
</evidence>
<dbReference type="EMBL" id="CM007893">
    <property type="protein sequence ID" value="OTG28900.1"/>
    <property type="molecule type" value="Genomic_DNA"/>
</dbReference>
<dbReference type="Gramene" id="mRNA:HanXRQr2_Chr04g0173661">
    <property type="protein sequence ID" value="CDS:HanXRQr2_Chr04g0173661.1"/>
    <property type="gene ID" value="HanXRQr2_Chr04g0173661"/>
</dbReference>
<reference evidence="1 3" key="1">
    <citation type="journal article" date="2017" name="Nature">
        <title>The sunflower genome provides insights into oil metabolism, flowering and Asterid evolution.</title>
        <authorList>
            <person name="Badouin H."/>
            <person name="Gouzy J."/>
            <person name="Grassa C.J."/>
            <person name="Murat F."/>
            <person name="Staton S.E."/>
            <person name="Cottret L."/>
            <person name="Lelandais-Briere C."/>
            <person name="Owens G.L."/>
            <person name="Carrere S."/>
            <person name="Mayjonade B."/>
            <person name="Legrand L."/>
            <person name="Gill N."/>
            <person name="Kane N.C."/>
            <person name="Bowers J.E."/>
            <person name="Hubner S."/>
            <person name="Bellec A."/>
            <person name="Berard A."/>
            <person name="Berges H."/>
            <person name="Blanchet N."/>
            <person name="Boniface M.C."/>
            <person name="Brunel D."/>
            <person name="Catrice O."/>
            <person name="Chaidir N."/>
            <person name="Claudel C."/>
            <person name="Donnadieu C."/>
            <person name="Faraut T."/>
            <person name="Fievet G."/>
            <person name="Helmstetter N."/>
            <person name="King M."/>
            <person name="Knapp S.J."/>
            <person name="Lai Z."/>
            <person name="Le Paslier M.C."/>
            <person name="Lippi Y."/>
            <person name="Lorenzon L."/>
            <person name="Mandel J.R."/>
            <person name="Marage G."/>
            <person name="Marchand G."/>
            <person name="Marquand E."/>
            <person name="Bret-Mestries E."/>
            <person name="Morien E."/>
            <person name="Nambeesan S."/>
            <person name="Nguyen T."/>
            <person name="Pegot-Espagnet P."/>
            <person name="Pouilly N."/>
            <person name="Raftis F."/>
            <person name="Sallet E."/>
            <person name="Schiex T."/>
            <person name="Thomas J."/>
            <person name="Vandecasteele C."/>
            <person name="Vares D."/>
            <person name="Vear F."/>
            <person name="Vautrin S."/>
            <person name="Crespi M."/>
            <person name="Mangin B."/>
            <person name="Burke J.M."/>
            <person name="Salse J."/>
            <person name="Munos S."/>
            <person name="Vincourt P."/>
            <person name="Rieseberg L.H."/>
            <person name="Langlade N.B."/>
        </authorList>
    </citation>
    <scope>NUCLEOTIDE SEQUENCE [LARGE SCALE GENOMIC DNA]</scope>
    <source>
        <strain evidence="3">cv. SF193</strain>
        <tissue evidence="1">Leaves</tissue>
    </source>
</reference>
<dbReference type="Proteomes" id="UP000215914">
    <property type="component" value="Chromosome 4"/>
</dbReference>
<reference evidence="1" key="3">
    <citation type="submission" date="2020-06" db="EMBL/GenBank/DDBJ databases">
        <title>Helianthus annuus Genome sequencing and assembly Release 2.</title>
        <authorList>
            <person name="Gouzy J."/>
            <person name="Langlade N."/>
            <person name="Munos S."/>
        </authorList>
    </citation>
    <scope>NUCLEOTIDE SEQUENCE</scope>
    <source>
        <tissue evidence="1">Leaves</tissue>
    </source>
</reference>
<dbReference type="EMBL" id="MNCJ02000319">
    <property type="protein sequence ID" value="KAF5810782.1"/>
    <property type="molecule type" value="Genomic_DNA"/>
</dbReference>
<proteinExistence type="predicted"/>
<sequence length="54" mass="6085">MCIYQNRKKSVHLFIQKKKTIDRGIGLPFSLHPTDLAKEIVGTDNSAENVVKTT</sequence>